<organism evidence="12 13">
    <name type="scientific">Thermosipho ferrireducens</name>
    <dbReference type="NCBI Taxonomy" id="2571116"/>
    <lineage>
        <taxon>Bacteria</taxon>
        <taxon>Thermotogati</taxon>
        <taxon>Thermotogota</taxon>
        <taxon>Thermotogae</taxon>
        <taxon>Thermotogales</taxon>
        <taxon>Fervidobacteriaceae</taxon>
        <taxon>Thermosipho</taxon>
    </lineage>
</organism>
<evidence type="ECO:0000256" key="1">
    <source>
        <dbReference type="ARBA" id="ARBA00002324"/>
    </source>
</evidence>
<evidence type="ECO:0000256" key="10">
    <source>
        <dbReference type="HAMAP-Rule" id="MF_00244"/>
    </source>
</evidence>
<keyword evidence="6 10" id="KW-0547">Nucleotide-binding</keyword>
<evidence type="ECO:0000256" key="9">
    <source>
        <dbReference type="ARBA" id="ARBA00048721"/>
    </source>
</evidence>
<evidence type="ECO:0000256" key="6">
    <source>
        <dbReference type="ARBA" id="ARBA00022741"/>
    </source>
</evidence>
<dbReference type="GO" id="GO:0016779">
    <property type="term" value="F:nucleotidyltransferase activity"/>
    <property type="evidence" value="ECO:0007669"/>
    <property type="project" value="UniProtKB-KW"/>
</dbReference>
<dbReference type="CDD" id="cd02165">
    <property type="entry name" value="NMNAT"/>
    <property type="match status" value="1"/>
</dbReference>
<feature type="domain" description="Cytidyltransferase-like" evidence="11">
    <location>
        <begin position="20"/>
        <end position="182"/>
    </location>
</feature>
<comment type="catalytic activity">
    <reaction evidence="9 10">
        <text>nicotinate beta-D-ribonucleotide + ATP + H(+) = deamido-NAD(+) + diphosphate</text>
        <dbReference type="Rhea" id="RHEA:22860"/>
        <dbReference type="ChEBI" id="CHEBI:15378"/>
        <dbReference type="ChEBI" id="CHEBI:30616"/>
        <dbReference type="ChEBI" id="CHEBI:33019"/>
        <dbReference type="ChEBI" id="CHEBI:57502"/>
        <dbReference type="ChEBI" id="CHEBI:58437"/>
        <dbReference type="EC" id="2.7.7.18"/>
    </reaction>
</comment>
<accession>A0ABX7S886</accession>
<keyword evidence="3 10" id="KW-0662">Pyridine nucleotide biosynthesis</keyword>
<dbReference type="PANTHER" id="PTHR39321:SF3">
    <property type="entry name" value="PHOSPHOPANTETHEINE ADENYLYLTRANSFERASE"/>
    <property type="match status" value="1"/>
</dbReference>
<name>A0ABX7S886_9BACT</name>
<dbReference type="PANTHER" id="PTHR39321">
    <property type="entry name" value="NICOTINATE-NUCLEOTIDE ADENYLYLTRANSFERASE-RELATED"/>
    <property type="match status" value="1"/>
</dbReference>
<protein>
    <recommendedName>
        <fullName evidence="10">Probable nicotinate-nucleotide adenylyltransferase</fullName>
        <ecNumber evidence="10">2.7.7.18</ecNumber>
    </recommendedName>
    <alternativeName>
        <fullName evidence="10">Deamido-NAD(+) diphosphorylase</fullName>
    </alternativeName>
    <alternativeName>
        <fullName evidence="10">Deamido-NAD(+) pyrophosphorylase</fullName>
    </alternativeName>
    <alternativeName>
        <fullName evidence="10">Nicotinate mononucleotide adenylyltransferase</fullName>
        <shortName evidence="10">NaMN adenylyltransferase</shortName>
    </alternativeName>
</protein>
<dbReference type="SUPFAM" id="SSF52374">
    <property type="entry name" value="Nucleotidylyl transferase"/>
    <property type="match status" value="1"/>
</dbReference>
<dbReference type="InterPro" id="IPR005248">
    <property type="entry name" value="NadD/NMNAT"/>
</dbReference>
<dbReference type="InterPro" id="IPR014729">
    <property type="entry name" value="Rossmann-like_a/b/a_fold"/>
</dbReference>
<keyword evidence="13" id="KW-1185">Reference proteome</keyword>
<evidence type="ECO:0000313" key="12">
    <source>
        <dbReference type="EMBL" id="QTA38809.1"/>
    </source>
</evidence>
<comment type="function">
    <text evidence="1 10">Catalyzes the reversible adenylation of nicotinate mononucleotide (NaMN) to nicotinic acid adenine dinucleotide (NaAD).</text>
</comment>
<comment type="pathway">
    <text evidence="2 10">Cofactor biosynthesis; NAD(+) biosynthesis; deamido-NAD(+) from nicotinate D-ribonucleotide: step 1/1.</text>
</comment>
<dbReference type="Pfam" id="PF01467">
    <property type="entry name" value="CTP_transf_like"/>
    <property type="match status" value="1"/>
</dbReference>
<evidence type="ECO:0000256" key="7">
    <source>
        <dbReference type="ARBA" id="ARBA00022840"/>
    </source>
</evidence>
<keyword evidence="5 10" id="KW-0548">Nucleotidyltransferase</keyword>
<keyword evidence="4 10" id="KW-0808">Transferase</keyword>
<dbReference type="Proteomes" id="UP000671862">
    <property type="component" value="Chromosome"/>
</dbReference>
<dbReference type="HAMAP" id="MF_00244">
    <property type="entry name" value="NaMN_adenylyltr"/>
    <property type="match status" value="1"/>
</dbReference>
<dbReference type="NCBIfam" id="TIGR00482">
    <property type="entry name" value="nicotinate (nicotinamide) nucleotide adenylyltransferase"/>
    <property type="match status" value="1"/>
</dbReference>
<dbReference type="Gene3D" id="3.40.50.620">
    <property type="entry name" value="HUPs"/>
    <property type="match status" value="1"/>
</dbReference>
<keyword evidence="8 10" id="KW-0520">NAD</keyword>
<evidence type="ECO:0000256" key="8">
    <source>
        <dbReference type="ARBA" id="ARBA00023027"/>
    </source>
</evidence>
<dbReference type="EMBL" id="CP071446">
    <property type="protein sequence ID" value="QTA38809.1"/>
    <property type="molecule type" value="Genomic_DNA"/>
</dbReference>
<evidence type="ECO:0000313" key="13">
    <source>
        <dbReference type="Proteomes" id="UP000671862"/>
    </source>
</evidence>
<dbReference type="EC" id="2.7.7.18" evidence="10"/>
<evidence type="ECO:0000256" key="4">
    <source>
        <dbReference type="ARBA" id="ARBA00022679"/>
    </source>
</evidence>
<keyword evidence="7 10" id="KW-0067">ATP-binding</keyword>
<comment type="similarity">
    <text evidence="10">Belongs to the NadD family.</text>
</comment>
<sequence>MAIQFGLPEELLNLENSLIIFGGSFNPPHNGHVMIANLVIELFKGMEFHIVPSATPPHKKVSIEFLKRYEMARIAFSKIKGVKVVDTEYKLGGISYAVNTVNYYKKFFDNIFYLVGEDALASIEKWYKYEELLKKVIMIVYPRYKDESLVERANSVLGELAEKIYMLDLPIIQISSTFIRDRVKKGLSVYGFVPESIIPIVEEVYKKSAR</sequence>
<evidence type="ECO:0000256" key="5">
    <source>
        <dbReference type="ARBA" id="ARBA00022695"/>
    </source>
</evidence>
<dbReference type="RefSeq" id="WP_207567526.1">
    <property type="nucleotide sequence ID" value="NZ_CP071446.1"/>
</dbReference>
<proteinExistence type="inferred from homology"/>
<evidence type="ECO:0000259" key="11">
    <source>
        <dbReference type="Pfam" id="PF01467"/>
    </source>
</evidence>
<evidence type="ECO:0000256" key="2">
    <source>
        <dbReference type="ARBA" id="ARBA00005019"/>
    </source>
</evidence>
<dbReference type="InterPro" id="IPR004821">
    <property type="entry name" value="Cyt_trans-like"/>
</dbReference>
<evidence type="ECO:0000256" key="3">
    <source>
        <dbReference type="ARBA" id="ARBA00022642"/>
    </source>
</evidence>
<gene>
    <name evidence="10 12" type="primary">nadD</name>
    <name evidence="12" type="ORF">JYK00_04695</name>
</gene>
<reference evidence="12 13" key="1">
    <citation type="submission" date="2021-03" db="EMBL/GenBank/DDBJ databases">
        <title>Thermosipho ferrireducens sp.nov., an anaerobic thermophilic iron-reducing bacterium isolated from a deep-sea hydrothermal sulfide deposits.</title>
        <authorList>
            <person name="Zeng X."/>
            <person name="Chen Y."/>
            <person name="Shao Z."/>
        </authorList>
    </citation>
    <scope>NUCLEOTIDE SEQUENCE [LARGE SCALE GENOMIC DNA]</scope>
    <source>
        <strain evidence="12 13">JL129W03</strain>
    </source>
</reference>